<proteinExistence type="predicted"/>
<accession>A0A9P5WXR3</accession>
<dbReference type="InterPro" id="IPR002818">
    <property type="entry name" value="DJ-1/PfpI"/>
</dbReference>
<evidence type="ECO:0000259" key="1">
    <source>
        <dbReference type="Pfam" id="PF01965"/>
    </source>
</evidence>
<comment type="caution">
    <text evidence="2">The sequence shown here is derived from an EMBL/GenBank/DDBJ whole genome shotgun (WGS) entry which is preliminary data.</text>
</comment>
<name>A0A9P5WXR3_9AGAR</name>
<dbReference type="EMBL" id="MU152137">
    <property type="protein sequence ID" value="KAF9440974.1"/>
    <property type="molecule type" value="Genomic_DNA"/>
</dbReference>
<organism evidence="2 3">
    <name type="scientific">Macrolepiota fuliginosa MF-IS2</name>
    <dbReference type="NCBI Taxonomy" id="1400762"/>
    <lineage>
        <taxon>Eukaryota</taxon>
        <taxon>Fungi</taxon>
        <taxon>Dikarya</taxon>
        <taxon>Basidiomycota</taxon>
        <taxon>Agaricomycotina</taxon>
        <taxon>Agaricomycetes</taxon>
        <taxon>Agaricomycetidae</taxon>
        <taxon>Agaricales</taxon>
        <taxon>Agaricineae</taxon>
        <taxon>Agaricaceae</taxon>
        <taxon>Macrolepiota</taxon>
    </lineage>
</organism>
<dbReference type="InterPro" id="IPR052158">
    <property type="entry name" value="INH-QAR"/>
</dbReference>
<dbReference type="SUPFAM" id="SSF52317">
    <property type="entry name" value="Class I glutamine amidotransferase-like"/>
    <property type="match status" value="1"/>
</dbReference>
<dbReference type="AlphaFoldDB" id="A0A9P5WXR3"/>
<evidence type="ECO:0000313" key="2">
    <source>
        <dbReference type="EMBL" id="KAF9440974.1"/>
    </source>
</evidence>
<keyword evidence="3" id="KW-1185">Reference proteome</keyword>
<feature type="domain" description="DJ-1/PfpI" evidence="1">
    <location>
        <begin position="67"/>
        <end position="197"/>
    </location>
</feature>
<dbReference type="Pfam" id="PF01965">
    <property type="entry name" value="DJ-1_PfpI"/>
    <property type="match status" value="1"/>
</dbReference>
<dbReference type="Proteomes" id="UP000807342">
    <property type="component" value="Unassembled WGS sequence"/>
</dbReference>
<protein>
    <submittedName>
        <fullName evidence="2">ThiJ/PfpI</fullName>
    </submittedName>
</protein>
<dbReference type="InterPro" id="IPR029062">
    <property type="entry name" value="Class_I_gatase-like"/>
</dbReference>
<sequence length="234" mass="25416">MSTPTGSLIGKTIHIGVALFPSYQLLDAAAPIDYINNHSRTMVSVFNLPAHLVPKATSIHWHYLGESLSEPIQPTSGPPQYPTHTFASPPPHLDYLIVPGPDPLIKLSPSCSHFLITIFPKLQGLLTVCTGSLALAQTGLLDGHSVCSNKYVLKQIAEAGLLRKGVKWVGDRRWIVDGKIWSGAGITAGLDLAAEFARVHFDPEIVELVKAVSEETPRPDRPDMWAHLLDGVKL</sequence>
<dbReference type="PANTHER" id="PTHR43130">
    <property type="entry name" value="ARAC-FAMILY TRANSCRIPTIONAL REGULATOR"/>
    <property type="match status" value="1"/>
</dbReference>
<reference evidence="2" key="1">
    <citation type="submission" date="2020-11" db="EMBL/GenBank/DDBJ databases">
        <authorList>
            <consortium name="DOE Joint Genome Institute"/>
            <person name="Ahrendt S."/>
            <person name="Riley R."/>
            <person name="Andreopoulos W."/>
            <person name="Labutti K."/>
            <person name="Pangilinan J."/>
            <person name="Ruiz-Duenas F.J."/>
            <person name="Barrasa J.M."/>
            <person name="Sanchez-Garcia M."/>
            <person name="Camarero S."/>
            <person name="Miyauchi S."/>
            <person name="Serrano A."/>
            <person name="Linde D."/>
            <person name="Babiker R."/>
            <person name="Drula E."/>
            <person name="Ayuso-Fernandez I."/>
            <person name="Pacheco R."/>
            <person name="Padilla G."/>
            <person name="Ferreira P."/>
            <person name="Barriuso J."/>
            <person name="Kellner H."/>
            <person name="Castanera R."/>
            <person name="Alfaro M."/>
            <person name="Ramirez L."/>
            <person name="Pisabarro A.G."/>
            <person name="Kuo A."/>
            <person name="Tritt A."/>
            <person name="Lipzen A."/>
            <person name="He G."/>
            <person name="Yan M."/>
            <person name="Ng V."/>
            <person name="Cullen D."/>
            <person name="Martin F."/>
            <person name="Rosso M.-N."/>
            <person name="Henrissat B."/>
            <person name="Hibbett D."/>
            <person name="Martinez A.T."/>
            <person name="Grigoriev I.V."/>
        </authorList>
    </citation>
    <scope>NUCLEOTIDE SEQUENCE</scope>
    <source>
        <strain evidence="2">MF-IS2</strain>
    </source>
</reference>
<evidence type="ECO:0000313" key="3">
    <source>
        <dbReference type="Proteomes" id="UP000807342"/>
    </source>
</evidence>
<dbReference type="PANTHER" id="PTHR43130:SF7">
    <property type="entry name" value="DJ-1_PFPI DOMAIN-CONTAINING PROTEIN"/>
    <property type="match status" value="1"/>
</dbReference>
<gene>
    <name evidence="2" type="ORF">P691DRAFT_739929</name>
</gene>
<dbReference type="OrthoDB" id="543156at2759"/>
<dbReference type="Gene3D" id="3.40.50.880">
    <property type="match status" value="1"/>
</dbReference>